<protein>
    <submittedName>
        <fullName evidence="1">Uncharacterized protein</fullName>
    </submittedName>
</protein>
<sequence length="587" mass="66689">MKFFGLISTAIVLIASIGQSCTATFPDESSTIPLQEIIENLNEAGLLSEEAYQKALVDVEQGRLELKSELLSRLADNTYQQSLNEHNLSNDFSAQNTPLGATESYRLVTSAFAIGSDLNEDELKEFSNVNLRETSSWLDQLNKTGILSTRVYSQLKTDILTEFEQTHVFLPISLAERQSQLYRQASGWMELEEDLSIEILAARLTQLKEAGILSNQKHKDLLEALQQQQLNGSIELLNYLDNSRLLDLCEYSENTEDYFTKVHSAVADMLVSQGIINSTFGEFEVTFKYSEDVLKNSNISEIEYFSFNEAKVSVHVDNRIYRQSNAYRPSKEEGDSIYRTLPRDTIKIFNKILHDQNSPYRVYEVSIPSFHAQKTFRDPDKGNTQIGFIALTKAQADIYFEMYVDNIHPTPLFTSARIDEILSLFEQIGLLDHLSPDQIESSQQLILESYIMERHELFSAFEDVILLFDWDGVGHTDIPYQSLTKYFSAISRGQFLPTEISDEFDQKSQTAAQTFILNGTEYHIPLSFEVSLDPKFFSSIRSVAEQEISTGKFYAVNVDYVPGYMFLSLAQLEALIAENLIELASSE</sequence>
<dbReference type="EMBL" id="QXHD01000004">
    <property type="protein sequence ID" value="NEZ58261.1"/>
    <property type="molecule type" value="Genomic_DNA"/>
</dbReference>
<dbReference type="PROSITE" id="PS51257">
    <property type="entry name" value="PROKAR_LIPOPROTEIN"/>
    <property type="match status" value="1"/>
</dbReference>
<evidence type="ECO:0000313" key="1">
    <source>
        <dbReference type="EMBL" id="NEZ58261.1"/>
    </source>
</evidence>
<evidence type="ECO:0000313" key="2">
    <source>
        <dbReference type="Proteomes" id="UP000481033"/>
    </source>
</evidence>
<organism evidence="1 2">
    <name type="scientific">Adonisia turfae CCMR0081</name>
    <dbReference type="NCBI Taxonomy" id="2292702"/>
    <lineage>
        <taxon>Bacteria</taxon>
        <taxon>Bacillati</taxon>
        <taxon>Cyanobacteriota</taxon>
        <taxon>Adonisia</taxon>
        <taxon>Adonisia turfae</taxon>
    </lineage>
</organism>
<dbReference type="RefSeq" id="WP_163700704.1">
    <property type="nucleotide sequence ID" value="NZ_QXHD01000004.1"/>
</dbReference>
<proteinExistence type="predicted"/>
<dbReference type="AlphaFoldDB" id="A0A6M0RRC3"/>
<gene>
    <name evidence="1" type="ORF">DXZ20_21980</name>
</gene>
<keyword evidence="2" id="KW-1185">Reference proteome</keyword>
<name>A0A6M0RRC3_9CYAN</name>
<dbReference type="Proteomes" id="UP000481033">
    <property type="component" value="Unassembled WGS sequence"/>
</dbReference>
<reference evidence="1 2" key="1">
    <citation type="journal article" date="2020" name="Microb. Ecol.">
        <title>Ecogenomics of the Marine Benthic Filamentous Cyanobacterium Adonisia.</title>
        <authorList>
            <person name="Walter J.M."/>
            <person name="Coutinho F.H."/>
            <person name="Leomil L."/>
            <person name="Hargreaves P.I."/>
            <person name="Campeao M.E."/>
            <person name="Vieira V.V."/>
            <person name="Silva B.S."/>
            <person name="Fistarol G.O."/>
            <person name="Salomon P.S."/>
            <person name="Sawabe T."/>
            <person name="Mino S."/>
            <person name="Hosokawa M."/>
            <person name="Miyashita H."/>
            <person name="Maruyama F."/>
            <person name="van Verk M.C."/>
            <person name="Dutilh B.E."/>
            <person name="Thompson C.C."/>
            <person name="Thompson F.L."/>
        </authorList>
    </citation>
    <scope>NUCLEOTIDE SEQUENCE [LARGE SCALE GENOMIC DNA]</scope>
    <source>
        <strain evidence="1 2">CCMR0081</strain>
    </source>
</reference>
<accession>A0A6M0RRC3</accession>
<comment type="caution">
    <text evidence="1">The sequence shown here is derived from an EMBL/GenBank/DDBJ whole genome shotgun (WGS) entry which is preliminary data.</text>
</comment>